<keyword evidence="2" id="KW-1185">Reference proteome</keyword>
<accession>A0ABQ3Z4I4</accession>
<evidence type="ECO:0000313" key="1">
    <source>
        <dbReference type="EMBL" id="GIE04717.1"/>
    </source>
</evidence>
<comment type="caution">
    <text evidence="1">The sequence shown here is derived from an EMBL/GenBank/DDBJ whole genome shotgun (WGS) entry which is preliminary data.</text>
</comment>
<reference evidence="1 2" key="1">
    <citation type="submission" date="2021-01" db="EMBL/GenBank/DDBJ databases">
        <title>Whole genome shotgun sequence of Actinoplanes durhamensis NBRC 14914.</title>
        <authorList>
            <person name="Komaki H."/>
            <person name="Tamura T."/>
        </authorList>
    </citation>
    <scope>NUCLEOTIDE SEQUENCE [LARGE SCALE GENOMIC DNA]</scope>
    <source>
        <strain evidence="1 2">NBRC 14914</strain>
    </source>
</reference>
<gene>
    <name evidence="1" type="ORF">Adu01nite_60670</name>
</gene>
<dbReference type="RefSeq" id="WP_203731714.1">
    <property type="nucleotide sequence ID" value="NZ_BAAATX010000021.1"/>
</dbReference>
<dbReference type="EMBL" id="BOML01000050">
    <property type="protein sequence ID" value="GIE04717.1"/>
    <property type="molecule type" value="Genomic_DNA"/>
</dbReference>
<name>A0ABQ3Z4I4_9ACTN</name>
<sequence length="47" mass="5084">MDRLPLSRSGSRVGLYVLTLRGDRISALTRFESSFGVSAVPKEVATS</sequence>
<dbReference type="Proteomes" id="UP000637628">
    <property type="component" value="Unassembled WGS sequence"/>
</dbReference>
<organism evidence="1 2">
    <name type="scientific">Paractinoplanes durhamensis</name>
    <dbReference type="NCBI Taxonomy" id="113563"/>
    <lineage>
        <taxon>Bacteria</taxon>
        <taxon>Bacillati</taxon>
        <taxon>Actinomycetota</taxon>
        <taxon>Actinomycetes</taxon>
        <taxon>Micromonosporales</taxon>
        <taxon>Micromonosporaceae</taxon>
        <taxon>Paractinoplanes</taxon>
    </lineage>
</organism>
<protein>
    <submittedName>
        <fullName evidence="1">Uncharacterized protein</fullName>
    </submittedName>
</protein>
<evidence type="ECO:0000313" key="2">
    <source>
        <dbReference type="Proteomes" id="UP000637628"/>
    </source>
</evidence>
<proteinExistence type="predicted"/>